<dbReference type="Proteomes" id="UP001199260">
    <property type="component" value="Unassembled WGS sequence"/>
</dbReference>
<dbReference type="RefSeq" id="WP_230776207.1">
    <property type="nucleotide sequence ID" value="NZ_JAJNCT010000020.1"/>
</dbReference>
<reference evidence="3 4" key="1">
    <citation type="submission" date="2021-11" db="EMBL/GenBank/DDBJ databases">
        <title>Genome sequence.</title>
        <authorList>
            <person name="Sun Q."/>
        </authorList>
    </citation>
    <scope>NUCLEOTIDE SEQUENCE [LARGE SCALE GENOMIC DNA]</scope>
    <source>
        <strain evidence="3 4">KCTC 12005</strain>
    </source>
</reference>
<dbReference type="InterPro" id="IPR012340">
    <property type="entry name" value="NA-bd_OB-fold"/>
</dbReference>
<dbReference type="EMBL" id="JAJNCT010000020">
    <property type="protein sequence ID" value="MCD2166294.1"/>
    <property type="molecule type" value="Genomic_DNA"/>
</dbReference>
<dbReference type="InterPro" id="IPR000424">
    <property type="entry name" value="Primosome_PriB/ssb"/>
</dbReference>
<evidence type="ECO:0000313" key="3">
    <source>
        <dbReference type="EMBL" id="MCD2166294.1"/>
    </source>
</evidence>
<dbReference type="Pfam" id="PF00436">
    <property type="entry name" value="SSB"/>
    <property type="match status" value="1"/>
</dbReference>
<dbReference type="PROSITE" id="PS50935">
    <property type="entry name" value="SSB"/>
    <property type="match status" value="1"/>
</dbReference>
<evidence type="ECO:0000313" key="4">
    <source>
        <dbReference type="Proteomes" id="UP001199260"/>
    </source>
</evidence>
<organism evidence="3 4">
    <name type="scientific">Comamonas koreensis</name>
    <dbReference type="NCBI Taxonomy" id="160825"/>
    <lineage>
        <taxon>Bacteria</taxon>
        <taxon>Pseudomonadati</taxon>
        <taxon>Pseudomonadota</taxon>
        <taxon>Betaproteobacteria</taxon>
        <taxon>Burkholderiales</taxon>
        <taxon>Comamonadaceae</taxon>
        <taxon>Comamonas</taxon>
    </lineage>
</organism>
<accession>A0AAW4XZM5</accession>
<dbReference type="AlphaFoldDB" id="A0AAW4XZM5"/>
<dbReference type="GO" id="GO:0003697">
    <property type="term" value="F:single-stranded DNA binding"/>
    <property type="evidence" value="ECO:0007669"/>
    <property type="project" value="InterPro"/>
</dbReference>
<sequence length="117" mass="12018">MMDGLVSGRILGQPVERISKTGKPYALAKVRANAGAGDGEMLIVNVIAFDDAPVAALLGLGDGDSICLSGSLTPKVWVDRDGVTRPSVDMVAHQVLTAYAVARKRGAAGDTDLDPAA</sequence>
<dbReference type="SUPFAM" id="SSF50249">
    <property type="entry name" value="Nucleic acid-binding proteins"/>
    <property type="match status" value="1"/>
</dbReference>
<evidence type="ECO:0000256" key="2">
    <source>
        <dbReference type="PROSITE-ProRule" id="PRU00252"/>
    </source>
</evidence>
<proteinExistence type="predicted"/>
<dbReference type="Gene3D" id="2.40.50.140">
    <property type="entry name" value="Nucleic acid-binding proteins"/>
    <property type="match status" value="1"/>
</dbReference>
<gene>
    <name evidence="3" type="ORF">LPW39_14315</name>
</gene>
<keyword evidence="1 2" id="KW-0238">DNA-binding</keyword>
<evidence type="ECO:0000256" key="1">
    <source>
        <dbReference type="ARBA" id="ARBA00023125"/>
    </source>
</evidence>
<keyword evidence="4" id="KW-1185">Reference proteome</keyword>
<name>A0AAW4XZM5_9BURK</name>
<protein>
    <submittedName>
        <fullName evidence="3">Single-stranded DNA-binding protein</fullName>
    </submittedName>
</protein>
<comment type="caution">
    <text evidence="3">The sequence shown here is derived from an EMBL/GenBank/DDBJ whole genome shotgun (WGS) entry which is preliminary data.</text>
</comment>